<dbReference type="AlphaFoldDB" id="A0A327JIL0"/>
<dbReference type="OrthoDB" id="5506472at2"/>
<dbReference type="EMBL" id="NPEV01000054">
    <property type="protein sequence ID" value="RAI25174.1"/>
    <property type="molecule type" value="Genomic_DNA"/>
</dbReference>
<reference evidence="4 5" key="1">
    <citation type="submission" date="2017-07" db="EMBL/GenBank/DDBJ databases">
        <title>Draft Genome Sequences of Select Purple Nonsulfur Bacteria.</title>
        <authorList>
            <person name="Lasarre B."/>
            <person name="Mckinlay J.B."/>
        </authorList>
    </citation>
    <scope>NUCLEOTIDE SEQUENCE [LARGE SCALE GENOMIC DNA]</scope>
    <source>
        <strain evidence="4 5">DSM 11290</strain>
    </source>
</reference>
<keyword evidence="1 2" id="KW-0732">Signal</keyword>
<proteinExistence type="predicted"/>
<dbReference type="InterPro" id="IPR050811">
    <property type="entry name" value="Phosphate_ABC_transporter"/>
</dbReference>
<sequence length="278" mass="28936">MPDRNLSRLLTVVAAAAFAGMASMSTGLAAQTTLTVGGTGGALGGIQLLARAFEVTHPDVEVDVLPSLGSGGGIKAVLAGAIDLSVSARGLKDKERAAGAIDRPYARTAVILVTGEGTGLKQISGGELADVFVGATETWPNGTPVRLVLRQKSESDIGFLRKFATGMDDAVDAAYVRDGLLIATNDQQNADYLEKLPGSVGVSTEAQILSEARQLRIVGVDGPAPTVADLERGAYPHVKTFRFVTKLGAPEKTTAFIAFVRSPEGREILRNSGHQPVD</sequence>
<gene>
    <name evidence="4" type="ORF">CH339_19385</name>
</gene>
<dbReference type="PANTHER" id="PTHR30570">
    <property type="entry name" value="PERIPLASMIC PHOSPHATE BINDING COMPONENT OF PHOSPHATE ABC TRANSPORTER"/>
    <property type="match status" value="1"/>
</dbReference>
<evidence type="ECO:0000313" key="5">
    <source>
        <dbReference type="Proteomes" id="UP000249299"/>
    </source>
</evidence>
<organism evidence="4 5">
    <name type="scientific">Rhodobium orientis</name>
    <dbReference type="NCBI Taxonomy" id="34017"/>
    <lineage>
        <taxon>Bacteria</taxon>
        <taxon>Pseudomonadati</taxon>
        <taxon>Pseudomonadota</taxon>
        <taxon>Alphaproteobacteria</taxon>
        <taxon>Hyphomicrobiales</taxon>
        <taxon>Rhodobiaceae</taxon>
        <taxon>Rhodobium</taxon>
    </lineage>
</organism>
<dbReference type="RefSeq" id="WP_111436043.1">
    <property type="nucleotide sequence ID" value="NZ_JACIGG010000028.1"/>
</dbReference>
<feature type="chain" id="PRO_5016327623" description="PBP domain-containing protein" evidence="2">
    <location>
        <begin position="30"/>
        <end position="278"/>
    </location>
</feature>
<feature type="domain" description="PBP" evidence="3">
    <location>
        <begin position="29"/>
        <end position="264"/>
    </location>
</feature>
<dbReference type="InterPro" id="IPR024370">
    <property type="entry name" value="PBP_domain"/>
</dbReference>
<dbReference type="Proteomes" id="UP000249299">
    <property type="component" value="Unassembled WGS sequence"/>
</dbReference>
<evidence type="ECO:0000259" key="3">
    <source>
        <dbReference type="Pfam" id="PF12849"/>
    </source>
</evidence>
<feature type="signal peptide" evidence="2">
    <location>
        <begin position="1"/>
        <end position="29"/>
    </location>
</feature>
<dbReference type="PANTHER" id="PTHR30570:SF1">
    <property type="entry name" value="PHOSPHATE-BINDING PROTEIN PSTS"/>
    <property type="match status" value="1"/>
</dbReference>
<dbReference type="Pfam" id="PF12849">
    <property type="entry name" value="PBP_like_2"/>
    <property type="match status" value="1"/>
</dbReference>
<evidence type="ECO:0000256" key="2">
    <source>
        <dbReference type="SAM" id="SignalP"/>
    </source>
</evidence>
<evidence type="ECO:0000256" key="1">
    <source>
        <dbReference type="ARBA" id="ARBA00022729"/>
    </source>
</evidence>
<dbReference type="SUPFAM" id="SSF53850">
    <property type="entry name" value="Periplasmic binding protein-like II"/>
    <property type="match status" value="1"/>
</dbReference>
<protein>
    <recommendedName>
        <fullName evidence="3">PBP domain-containing protein</fullName>
    </recommendedName>
</protein>
<evidence type="ECO:0000313" key="4">
    <source>
        <dbReference type="EMBL" id="RAI25174.1"/>
    </source>
</evidence>
<keyword evidence="5" id="KW-1185">Reference proteome</keyword>
<accession>A0A327JIL0</accession>
<name>A0A327JIL0_9HYPH</name>
<dbReference type="Gene3D" id="3.40.190.10">
    <property type="entry name" value="Periplasmic binding protein-like II"/>
    <property type="match status" value="2"/>
</dbReference>
<comment type="caution">
    <text evidence="4">The sequence shown here is derived from an EMBL/GenBank/DDBJ whole genome shotgun (WGS) entry which is preliminary data.</text>
</comment>